<keyword evidence="10" id="KW-1185">Reference proteome</keyword>
<name>A0ABN6F770_9BACT</name>
<dbReference type="Gene3D" id="3.90.10.10">
    <property type="entry name" value="Cytochrome C3"/>
    <property type="match status" value="1"/>
</dbReference>
<organism evidence="9 10">
    <name type="scientific">Desulfoluna limicola</name>
    <dbReference type="NCBI Taxonomy" id="2810562"/>
    <lineage>
        <taxon>Bacteria</taxon>
        <taxon>Pseudomonadati</taxon>
        <taxon>Thermodesulfobacteriota</taxon>
        <taxon>Desulfobacteria</taxon>
        <taxon>Desulfobacterales</taxon>
        <taxon>Desulfolunaceae</taxon>
        <taxon>Desulfoluna</taxon>
    </lineage>
</organism>
<gene>
    <name evidence="9" type="ORF">DSLASN_38040</name>
</gene>
<evidence type="ECO:0000313" key="9">
    <source>
        <dbReference type="EMBL" id="BCS98172.1"/>
    </source>
</evidence>
<keyword evidence="2" id="KW-0349">Heme</keyword>
<sequence>MNKTRITTLLAALVVSLAAVSLLWAGTTVEDTFDMKTKEYTEHTYNPAPFTHKKHAEDYNISCGECHHDADGKALELTMGDDVQRCIECHKIPGKAPKVKKGEKKLKGAEKRQYHAEALHDNCISCHKDFNKDFKKKNPAEKKGPAPTSCNKCHPGGKIK</sequence>
<keyword evidence="1" id="KW-0813">Transport</keyword>
<keyword evidence="4" id="KW-0249">Electron transport</keyword>
<dbReference type="InterPro" id="IPR036280">
    <property type="entry name" value="Multihaem_cyt_sf"/>
</dbReference>
<evidence type="ECO:0000256" key="1">
    <source>
        <dbReference type="ARBA" id="ARBA00022448"/>
    </source>
</evidence>
<keyword evidence="7" id="KW-0732">Signal</keyword>
<protein>
    <recommendedName>
        <fullName evidence="8">Class III cytochrome C domain-containing protein</fullName>
    </recommendedName>
</protein>
<feature type="domain" description="Class III cytochrome C" evidence="8">
    <location>
        <begin position="37"/>
        <end position="154"/>
    </location>
</feature>
<evidence type="ECO:0000256" key="7">
    <source>
        <dbReference type="SAM" id="SignalP"/>
    </source>
</evidence>
<dbReference type="EMBL" id="AP024488">
    <property type="protein sequence ID" value="BCS98172.1"/>
    <property type="molecule type" value="Genomic_DNA"/>
</dbReference>
<dbReference type="SUPFAM" id="SSF48695">
    <property type="entry name" value="Multiheme cytochromes"/>
    <property type="match status" value="1"/>
</dbReference>
<dbReference type="InterPro" id="IPR020942">
    <property type="entry name" value="Cyt_c_III_dom"/>
</dbReference>
<dbReference type="RefSeq" id="WP_236889582.1">
    <property type="nucleotide sequence ID" value="NZ_AP024488.1"/>
</dbReference>
<evidence type="ECO:0000313" key="10">
    <source>
        <dbReference type="Proteomes" id="UP001320148"/>
    </source>
</evidence>
<dbReference type="Proteomes" id="UP001320148">
    <property type="component" value="Chromosome"/>
</dbReference>
<evidence type="ECO:0000256" key="3">
    <source>
        <dbReference type="ARBA" id="ARBA00022723"/>
    </source>
</evidence>
<dbReference type="CDD" id="cd08168">
    <property type="entry name" value="Cytochrom_C3"/>
    <property type="match status" value="1"/>
</dbReference>
<accession>A0ABN6F770</accession>
<evidence type="ECO:0000256" key="2">
    <source>
        <dbReference type="ARBA" id="ARBA00022617"/>
    </source>
</evidence>
<evidence type="ECO:0000259" key="8">
    <source>
        <dbReference type="Pfam" id="PF02085"/>
    </source>
</evidence>
<keyword evidence="3" id="KW-0479">Metal-binding</keyword>
<feature type="signal peptide" evidence="7">
    <location>
        <begin position="1"/>
        <end position="25"/>
    </location>
</feature>
<keyword evidence="5" id="KW-0408">Iron</keyword>
<dbReference type="InterPro" id="IPR002322">
    <property type="entry name" value="Cyt_c_III"/>
</dbReference>
<evidence type="ECO:0000256" key="5">
    <source>
        <dbReference type="ARBA" id="ARBA00023004"/>
    </source>
</evidence>
<evidence type="ECO:0000256" key="4">
    <source>
        <dbReference type="ARBA" id="ARBA00022982"/>
    </source>
</evidence>
<reference evidence="9 10" key="1">
    <citation type="submission" date="2021-02" db="EMBL/GenBank/DDBJ databases">
        <title>Complete genome of Desulfoluna sp. strain ASN36.</title>
        <authorList>
            <person name="Takahashi A."/>
            <person name="Kojima H."/>
            <person name="Fukui M."/>
        </authorList>
    </citation>
    <scope>NUCLEOTIDE SEQUENCE [LARGE SCALE GENOMIC DNA]</scope>
    <source>
        <strain evidence="9 10">ASN36</strain>
    </source>
</reference>
<dbReference type="PRINTS" id="PR00609">
    <property type="entry name" value="CYTOCHROMEC3"/>
</dbReference>
<dbReference type="Pfam" id="PF02085">
    <property type="entry name" value="Cytochrom_CIII"/>
    <property type="match status" value="1"/>
</dbReference>
<feature type="chain" id="PRO_5046379918" description="Class III cytochrome C domain-containing protein" evidence="7">
    <location>
        <begin position="26"/>
        <end position="160"/>
    </location>
</feature>
<proteinExistence type="predicted"/>
<feature type="region of interest" description="Disordered" evidence="6">
    <location>
        <begin position="136"/>
        <end position="160"/>
    </location>
</feature>
<evidence type="ECO:0000256" key="6">
    <source>
        <dbReference type="SAM" id="MobiDB-lite"/>
    </source>
</evidence>